<dbReference type="PANTHER" id="PTHR46103">
    <property type="entry name" value="RRNA METHYLTRANSFERASE 1, MITOCHONDRIAL"/>
    <property type="match status" value="1"/>
</dbReference>
<comment type="caution">
    <text evidence="7">The sequence shown here is derived from an EMBL/GenBank/DDBJ whole genome shotgun (WGS) entry which is preliminary data.</text>
</comment>
<dbReference type="Proteomes" id="UP000193642">
    <property type="component" value="Unassembled WGS sequence"/>
</dbReference>
<gene>
    <name evidence="7" type="ORF">BCR33DRAFT_720237</name>
</gene>
<evidence type="ECO:0000256" key="2">
    <source>
        <dbReference type="ARBA" id="ARBA00022552"/>
    </source>
</evidence>
<evidence type="ECO:0000256" key="5">
    <source>
        <dbReference type="ARBA" id="ARBA00022691"/>
    </source>
</evidence>
<dbReference type="InterPro" id="IPR047182">
    <property type="entry name" value="MRM1"/>
</dbReference>
<dbReference type="STRING" id="329046.A0A1Y2BXB4"/>
<dbReference type="SUPFAM" id="SSF75217">
    <property type="entry name" value="alpha/beta knot"/>
    <property type="match status" value="1"/>
</dbReference>
<proteinExistence type="inferred from homology"/>
<dbReference type="InterPro" id="IPR047261">
    <property type="entry name" value="MRM1_MeTrfase_dom"/>
</dbReference>
<evidence type="ECO:0000256" key="3">
    <source>
        <dbReference type="ARBA" id="ARBA00022603"/>
    </source>
</evidence>
<dbReference type="SUPFAM" id="SSF55315">
    <property type="entry name" value="L30e-like"/>
    <property type="match status" value="1"/>
</dbReference>
<dbReference type="EMBL" id="MCGO01000040">
    <property type="protein sequence ID" value="ORY39409.1"/>
    <property type="molecule type" value="Genomic_DNA"/>
</dbReference>
<keyword evidence="2" id="KW-0698">rRNA processing</keyword>
<sequence>MTVKELLFGSSPVLAALKANRRTLHRLFVYSSNAESSAQSPVVNRNRDAAISLAQKLNVKVVKSAKPAGGASLLNNVTHNGLVLECGPLPQLNIKGLSPVSRQSETCHNSSYFASVSDKEHVDFDFEASADPGRIKVPLWLALDQVNDPQNLGAIIRTCHFFQVDGIVTTSQSTAPLSPTVSKASAGSLELYPTLYSTKNLPSFLQDCKDSGWLVYGTDVSSPTAKVISCWKRPPIESPVILVMGSEGEGLRKTVSAKCDKHLLIPNDSVAEIGTLDSDDQSKGILDSLNVSVATGILLTSLLRK</sequence>
<dbReference type="InterPro" id="IPR001537">
    <property type="entry name" value="SpoU_MeTrfase"/>
</dbReference>
<keyword evidence="3" id="KW-0489">Methyltransferase</keyword>
<dbReference type="InterPro" id="IPR029028">
    <property type="entry name" value="Alpha/beta_knot_MTases"/>
</dbReference>
<dbReference type="GO" id="GO:0003723">
    <property type="term" value="F:RNA binding"/>
    <property type="evidence" value="ECO:0007669"/>
    <property type="project" value="InterPro"/>
</dbReference>
<dbReference type="Gene3D" id="3.30.1330.30">
    <property type="match status" value="1"/>
</dbReference>
<dbReference type="AlphaFoldDB" id="A0A1Y2BXB4"/>
<evidence type="ECO:0000259" key="6">
    <source>
        <dbReference type="Pfam" id="PF00588"/>
    </source>
</evidence>
<protein>
    <recommendedName>
        <fullName evidence="6">tRNA/rRNA methyltransferase SpoU type domain-containing protein</fullName>
    </recommendedName>
</protein>
<evidence type="ECO:0000313" key="8">
    <source>
        <dbReference type="Proteomes" id="UP000193642"/>
    </source>
</evidence>
<keyword evidence="5" id="KW-0949">S-adenosyl-L-methionine</keyword>
<dbReference type="PANTHER" id="PTHR46103:SF1">
    <property type="entry name" value="RRNA METHYLTRANSFERASE 1, MITOCHONDRIAL"/>
    <property type="match status" value="1"/>
</dbReference>
<reference evidence="7 8" key="1">
    <citation type="submission" date="2016-07" db="EMBL/GenBank/DDBJ databases">
        <title>Pervasive Adenine N6-methylation of Active Genes in Fungi.</title>
        <authorList>
            <consortium name="DOE Joint Genome Institute"/>
            <person name="Mondo S.J."/>
            <person name="Dannebaum R.O."/>
            <person name="Kuo R.C."/>
            <person name="Labutti K."/>
            <person name="Haridas S."/>
            <person name="Kuo A."/>
            <person name="Salamov A."/>
            <person name="Ahrendt S.R."/>
            <person name="Lipzen A."/>
            <person name="Sullivan W."/>
            <person name="Andreopoulos W.B."/>
            <person name="Clum A."/>
            <person name="Lindquist E."/>
            <person name="Daum C."/>
            <person name="Ramamoorthy G.K."/>
            <person name="Gryganskyi A."/>
            <person name="Culley D."/>
            <person name="Magnuson J.K."/>
            <person name="James T.Y."/>
            <person name="O'Malley M.A."/>
            <person name="Stajich J.E."/>
            <person name="Spatafora J.W."/>
            <person name="Visel A."/>
            <person name="Grigoriev I.V."/>
        </authorList>
    </citation>
    <scope>NUCLEOTIDE SEQUENCE [LARGE SCALE GENOMIC DNA]</scope>
    <source>
        <strain evidence="7 8">JEL800</strain>
    </source>
</reference>
<dbReference type="Pfam" id="PF00588">
    <property type="entry name" value="SpoU_methylase"/>
    <property type="match status" value="1"/>
</dbReference>
<name>A0A1Y2BXB4_9FUNG</name>
<dbReference type="InterPro" id="IPR029064">
    <property type="entry name" value="Ribosomal_eL30-like_sf"/>
</dbReference>
<evidence type="ECO:0000313" key="7">
    <source>
        <dbReference type="EMBL" id="ORY39409.1"/>
    </source>
</evidence>
<evidence type="ECO:0000256" key="4">
    <source>
        <dbReference type="ARBA" id="ARBA00022679"/>
    </source>
</evidence>
<feature type="domain" description="tRNA/rRNA methyltransferase SpoU type" evidence="6">
    <location>
        <begin position="139"/>
        <end position="268"/>
    </location>
</feature>
<dbReference type="Gene3D" id="3.40.1280.10">
    <property type="match status" value="1"/>
</dbReference>
<keyword evidence="8" id="KW-1185">Reference proteome</keyword>
<comment type="similarity">
    <text evidence="1">Belongs to the class IV-like SAM-binding methyltransferase superfamily. RNA methyltransferase TrmH family.</text>
</comment>
<organism evidence="7 8">
    <name type="scientific">Rhizoclosmatium globosum</name>
    <dbReference type="NCBI Taxonomy" id="329046"/>
    <lineage>
        <taxon>Eukaryota</taxon>
        <taxon>Fungi</taxon>
        <taxon>Fungi incertae sedis</taxon>
        <taxon>Chytridiomycota</taxon>
        <taxon>Chytridiomycota incertae sedis</taxon>
        <taxon>Chytridiomycetes</taxon>
        <taxon>Chytridiales</taxon>
        <taxon>Chytriomycetaceae</taxon>
        <taxon>Rhizoclosmatium</taxon>
    </lineage>
</organism>
<evidence type="ECO:0000256" key="1">
    <source>
        <dbReference type="ARBA" id="ARBA00007228"/>
    </source>
</evidence>
<dbReference type="InterPro" id="IPR029026">
    <property type="entry name" value="tRNA_m1G_MTases_N"/>
</dbReference>
<dbReference type="GO" id="GO:0016435">
    <property type="term" value="F:rRNA (guanine) methyltransferase activity"/>
    <property type="evidence" value="ECO:0007669"/>
    <property type="project" value="TreeGrafter"/>
</dbReference>
<accession>A0A1Y2BXB4</accession>
<dbReference type="OrthoDB" id="270651at2759"/>
<dbReference type="CDD" id="cd18105">
    <property type="entry name" value="SpoU-like_MRM1"/>
    <property type="match status" value="1"/>
</dbReference>
<keyword evidence="4" id="KW-0808">Transferase</keyword>